<dbReference type="EMBL" id="KN848106">
    <property type="protein sequence ID" value="KIX92337.1"/>
    <property type="molecule type" value="Genomic_DNA"/>
</dbReference>
<evidence type="ECO:0000256" key="1">
    <source>
        <dbReference type="ARBA" id="ARBA00004141"/>
    </source>
</evidence>
<dbReference type="InterPro" id="IPR045225">
    <property type="entry name" value="Uracil/uridine/allantoin_perm"/>
</dbReference>
<organism evidence="8 9">
    <name type="scientific">Fonsecaea multimorphosa CBS 102226</name>
    <dbReference type="NCBI Taxonomy" id="1442371"/>
    <lineage>
        <taxon>Eukaryota</taxon>
        <taxon>Fungi</taxon>
        <taxon>Dikarya</taxon>
        <taxon>Ascomycota</taxon>
        <taxon>Pezizomycotina</taxon>
        <taxon>Eurotiomycetes</taxon>
        <taxon>Chaetothyriomycetidae</taxon>
        <taxon>Chaetothyriales</taxon>
        <taxon>Herpotrichiellaceae</taxon>
        <taxon>Fonsecaea</taxon>
    </lineage>
</organism>
<dbReference type="GO" id="GO:0015205">
    <property type="term" value="F:nucleobase transmembrane transporter activity"/>
    <property type="evidence" value="ECO:0007669"/>
    <property type="project" value="TreeGrafter"/>
</dbReference>
<feature type="transmembrane region" description="Helical" evidence="7">
    <location>
        <begin position="452"/>
        <end position="471"/>
    </location>
</feature>
<dbReference type="FunFam" id="1.10.4160.10:FF:000001">
    <property type="entry name" value="Uracil permease, putative"/>
    <property type="match status" value="1"/>
</dbReference>
<keyword evidence="9" id="KW-1185">Reference proteome</keyword>
<evidence type="ECO:0000256" key="5">
    <source>
        <dbReference type="ARBA" id="ARBA00023136"/>
    </source>
</evidence>
<evidence type="ECO:0000256" key="7">
    <source>
        <dbReference type="SAM" id="Phobius"/>
    </source>
</evidence>
<feature type="transmembrane region" description="Helical" evidence="7">
    <location>
        <begin position="332"/>
        <end position="361"/>
    </location>
</feature>
<dbReference type="InterPro" id="IPR001248">
    <property type="entry name" value="Pur-cyt_permease"/>
</dbReference>
<comment type="similarity">
    <text evidence="2">Belongs to the purine-cytosine permease (2.A.39) family.</text>
</comment>
<dbReference type="OrthoDB" id="2018619at2759"/>
<dbReference type="CDD" id="cd11482">
    <property type="entry name" value="SLC-NCS1sbd_NRT1-like"/>
    <property type="match status" value="1"/>
</dbReference>
<dbReference type="InterPro" id="IPR012681">
    <property type="entry name" value="NCS1"/>
</dbReference>
<accession>A0A0D2JGN6</accession>
<dbReference type="Proteomes" id="UP000053411">
    <property type="component" value="Unassembled WGS sequence"/>
</dbReference>
<keyword evidence="4 7" id="KW-1133">Transmembrane helix</keyword>
<dbReference type="Gene3D" id="1.10.4160.10">
    <property type="entry name" value="Hydantoin permease"/>
    <property type="match status" value="1"/>
</dbReference>
<feature type="transmembrane region" description="Helical" evidence="7">
    <location>
        <begin position="501"/>
        <end position="523"/>
    </location>
</feature>
<protein>
    <recommendedName>
        <fullName evidence="10">Uracil permease</fullName>
    </recommendedName>
</protein>
<evidence type="ECO:0008006" key="10">
    <source>
        <dbReference type="Google" id="ProtNLM"/>
    </source>
</evidence>
<sequence>MRSPSPQHAALELDDFATSSSDGLSRREAAEPLLSQSKDLVGLPSEIPTMPRFHKSTAARLLSMLQTESEPGLTNAQLMLTNHDLKPVEPQRRQWTAWSFVAFWIADSFNINTWMIASTLLTSGLAWWHALICILIGYSISAMLVCSTARIGATYHISFPVVCRASFGIWGSLWPVFNRAAMACVWYGVQAWIGGQCITLTIRSIWPSFYTLQNGIPHSGTNTRDFVGFFIFWIASLPAIWFPVHKIRYLFIVKSCSVPVAGLSLFVWAVGRAHGMGPIVKEPATVSGSALARGWLVGIMSSIANFATLIVNNPDFSRFAGKPRDALWTQFFTIPIGFVMTSFVGIIVTSSSKVIYGTAIWNPLDLLSQFLLDDATSAERFGVFMIALAFALAQLGTNIAANSVSAGTDLAALLPKYLNIRRGGYICAIIGLCMCPWNLLKTSNNFTTYLSAYSVFLSSIAGVIICDYYLVRKGYYSLRDLYSAGAGSPYYYQLGISWRAYTSYVCGVLINVVGFAGAVGAKVPMGAKYIYRVDFFAGFVVSSIVYYVLCLIKPVPATSSVWCEKGDEADDRFSVVNPLDAGYEISDYPV</sequence>
<dbReference type="NCBIfam" id="TIGR00800">
    <property type="entry name" value="ncs1"/>
    <property type="match status" value="1"/>
</dbReference>
<name>A0A0D2JGN6_9EURO</name>
<dbReference type="Pfam" id="PF02133">
    <property type="entry name" value="Transp_cyt_pur"/>
    <property type="match status" value="1"/>
</dbReference>
<feature type="transmembrane region" description="Helical" evidence="7">
    <location>
        <begin position="422"/>
        <end position="440"/>
    </location>
</feature>
<feature type="transmembrane region" description="Helical" evidence="7">
    <location>
        <begin position="184"/>
        <end position="206"/>
    </location>
</feature>
<gene>
    <name evidence="8" type="ORF">Z520_11945</name>
</gene>
<keyword evidence="3 7" id="KW-0812">Transmembrane</keyword>
<dbReference type="GeneID" id="27717691"/>
<evidence type="ECO:0000256" key="6">
    <source>
        <dbReference type="SAM" id="MobiDB-lite"/>
    </source>
</evidence>
<dbReference type="RefSeq" id="XP_016626460.1">
    <property type="nucleotide sequence ID" value="XM_016782432.1"/>
</dbReference>
<proteinExistence type="inferred from homology"/>
<feature type="transmembrane region" description="Helical" evidence="7">
    <location>
        <begin position="226"/>
        <end position="244"/>
    </location>
</feature>
<evidence type="ECO:0000256" key="4">
    <source>
        <dbReference type="ARBA" id="ARBA00022989"/>
    </source>
</evidence>
<evidence type="ECO:0000256" key="3">
    <source>
        <dbReference type="ARBA" id="ARBA00022692"/>
    </source>
</evidence>
<evidence type="ECO:0000256" key="2">
    <source>
        <dbReference type="ARBA" id="ARBA00008974"/>
    </source>
</evidence>
<feature type="region of interest" description="Disordered" evidence="6">
    <location>
        <begin position="1"/>
        <end position="29"/>
    </location>
</feature>
<dbReference type="GO" id="GO:0005886">
    <property type="term" value="C:plasma membrane"/>
    <property type="evidence" value="ECO:0007669"/>
    <property type="project" value="TreeGrafter"/>
</dbReference>
<feature type="transmembrane region" description="Helical" evidence="7">
    <location>
        <begin position="381"/>
        <end position="401"/>
    </location>
</feature>
<feature type="transmembrane region" description="Helical" evidence="7">
    <location>
        <begin position="290"/>
        <end position="311"/>
    </location>
</feature>
<feature type="transmembrane region" description="Helical" evidence="7">
    <location>
        <begin position="125"/>
        <end position="145"/>
    </location>
</feature>
<reference evidence="8 9" key="1">
    <citation type="submission" date="2015-01" db="EMBL/GenBank/DDBJ databases">
        <title>The Genome Sequence of Fonsecaea multimorphosa CBS 102226.</title>
        <authorList>
            <consortium name="The Broad Institute Genomics Platform"/>
            <person name="Cuomo C."/>
            <person name="de Hoog S."/>
            <person name="Gorbushina A."/>
            <person name="Stielow B."/>
            <person name="Teixiera M."/>
            <person name="Abouelleil A."/>
            <person name="Chapman S.B."/>
            <person name="Priest M."/>
            <person name="Young S.K."/>
            <person name="Wortman J."/>
            <person name="Nusbaum C."/>
            <person name="Birren B."/>
        </authorList>
    </citation>
    <scope>NUCLEOTIDE SEQUENCE [LARGE SCALE GENOMIC DNA]</scope>
    <source>
        <strain evidence="8 9">CBS 102226</strain>
    </source>
</reference>
<comment type="subcellular location">
    <subcellularLocation>
        <location evidence="1">Membrane</location>
        <topology evidence="1">Multi-pass membrane protein</topology>
    </subcellularLocation>
</comment>
<dbReference type="PANTHER" id="PTHR30618:SF2">
    <property type="entry name" value="ALLANTOIN PERMEASE-RELATED"/>
    <property type="match status" value="1"/>
</dbReference>
<evidence type="ECO:0000313" key="8">
    <source>
        <dbReference type="EMBL" id="KIX92337.1"/>
    </source>
</evidence>
<feature type="transmembrane region" description="Helical" evidence="7">
    <location>
        <begin position="529"/>
        <end position="549"/>
    </location>
</feature>
<dbReference type="PANTHER" id="PTHR30618">
    <property type="entry name" value="NCS1 FAMILY PURINE/PYRIMIDINE TRANSPORTER"/>
    <property type="match status" value="1"/>
</dbReference>
<evidence type="ECO:0000313" key="9">
    <source>
        <dbReference type="Proteomes" id="UP000053411"/>
    </source>
</evidence>
<dbReference type="AlphaFoldDB" id="A0A0D2JGN6"/>
<keyword evidence="5 7" id="KW-0472">Membrane</keyword>
<feature type="transmembrane region" description="Helical" evidence="7">
    <location>
        <begin position="251"/>
        <end position="270"/>
    </location>
</feature>
<dbReference type="VEuPathDB" id="FungiDB:Z520_11945"/>